<dbReference type="GO" id="GO:0043107">
    <property type="term" value="P:type IV pilus-dependent motility"/>
    <property type="evidence" value="ECO:0007669"/>
    <property type="project" value="InterPro"/>
</dbReference>
<evidence type="ECO:0000313" key="2">
    <source>
        <dbReference type="EMBL" id="TYO95060.1"/>
    </source>
</evidence>
<dbReference type="Gene3D" id="3.30.70.60">
    <property type="match status" value="1"/>
</dbReference>
<evidence type="ECO:0000313" key="3">
    <source>
        <dbReference type="Proteomes" id="UP000323166"/>
    </source>
</evidence>
<dbReference type="Proteomes" id="UP000323166">
    <property type="component" value="Unassembled WGS sequence"/>
</dbReference>
<reference evidence="2 3" key="1">
    <citation type="submission" date="2019-07" db="EMBL/GenBank/DDBJ databases">
        <title>Genomic Encyclopedia of Type Strains, Phase I: the one thousand microbial genomes (KMG-I) project.</title>
        <authorList>
            <person name="Kyrpides N."/>
        </authorList>
    </citation>
    <scope>NUCLEOTIDE SEQUENCE [LARGE SCALE GENOMIC DNA]</scope>
    <source>
        <strain evidence="2 3">DSM 6562</strain>
    </source>
</reference>
<dbReference type="GO" id="GO:0043683">
    <property type="term" value="P:type IV pilus assembly"/>
    <property type="evidence" value="ECO:0007669"/>
    <property type="project" value="InterPro"/>
</dbReference>
<dbReference type="PANTHER" id="PTHR39555:SF1">
    <property type="entry name" value="TYPE IV PILUS INNER MEMBRANE COMPONENT PILO"/>
    <property type="match status" value="1"/>
</dbReference>
<dbReference type="Pfam" id="PF04350">
    <property type="entry name" value="PilO"/>
    <property type="match status" value="1"/>
</dbReference>
<dbReference type="PANTHER" id="PTHR39555">
    <property type="entry name" value="FIMBRIAL ASSEMBLY PROTEIN PILO-LIKE PROTEIN-RELATED"/>
    <property type="match status" value="1"/>
</dbReference>
<proteinExistence type="predicted"/>
<feature type="transmembrane region" description="Helical" evidence="1">
    <location>
        <begin position="12"/>
        <end position="29"/>
    </location>
</feature>
<evidence type="ECO:0000256" key="1">
    <source>
        <dbReference type="SAM" id="Phobius"/>
    </source>
</evidence>
<comment type="caution">
    <text evidence="2">The sequence shown here is derived from an EMBL/GenBank/DDBJ whole genome shotgun (WGS) entry which is preliminary data.</text>
</comment>
<keyword evidence="1" id="KW-0472">Membrane</keyword>
<keyword evidence="1" id="KW-1133">Transmembrane helix</keyword>
<name>A0A5S4ZQS4_9FIRM</name>
<dbReference type="EMBL" id="VNHM01000009">
    <property type="protein sequence ID" value="TYO95060.1"/>
    <property type="molecule type" value="Genomic_DNA"/>
</dbReference>
<dbReference type="RefSeq" id="WP_166511800.1">
    <property type="nucleotide sequence ID" value="NZ_VNHM01000009.1"/>
</dbReference>
<keyword evidence="3" id="KW-1185">Reference proteome</keyword>
<organism evidence="2 3">
    <name type="scientific">Desulfallas thermosapovorans DSM 6562</name>
    <dbReference type="NCBI Taxonomy" id="1121431"/>
    <lineage>
        <taxon>Bacteria</taxon>
        <taxon>Bacillati</taxon>
        <taxon>Bacillota</taxon>
        <taxon>Clostridia</taxon>
        <taxon>Eubacteriales</taxon>
        <taxon>Desulfallaceae</taxon>
        <taxon>Desulfallas</taxon>
    </lineage>
</organism>
<dbReference type="InterPro" id="IPR007445">
    <property type="entry name" value="PilO"/>
</dbReference>
<dbReference type="InterPro" id="IPR014717">
    <property type="entry name" value="Transl_elong_EF1B/ribsomal_bS6"/>
</dbReference>
<keyword evidence="1" id="KW-0812">Transmembrane</keyword>
<sequence length="177" mass="19613">MTKPKRAREETLAIALGTAAMVLMLFLLYNQLSALKTGYADIARERALLNRTRMSYQELTALKSQASEMRRYLTGLQNAIPETPGEDVLINDISNYAASTGSNLLQVQFGARVSRDKYVEMPVNIALTANYRGMLDMLNHLQNGGRALRIEEFTMSGGDQLSPVIRADITATAFYAD</sequence>
<protein>
    <submittedName>
        <fullName evidence="2">Pilus assembly protein PilO</fullName>
    </submittedName>
</protein>
<gene>
    <name evidence="2" type="ORF">LX24_01787</name>
</gene>
<accession>A0A5S4ZQS4</accession>
<dbReference type="AlphaFoldDB" id="A0A5S4ZQS4"/>